<keyword evidence="3" id="KW-0548">Nucleotidyltransferase</keyword>
<sequence length="737" mass="84701">MVLGTDLLRPSECYVRCKKSNWRVKLGKKSYRVFETIEPVGETQINVASVKVKEIKFKGLFDEIAYKEGEKLQSTKRVKHSIELIDNRPVYSKPRRYPVAFREIIREHIKEMLNMGVIRESVSTFNSPLWVVPKKLDKSGVQKYRVVVDYRELNKRTKTEKYPLPRLEEMLDRMVGSEVFSVIDLKSGYHQIPMEPGDIEKTAFQFERGNYEFVRMPFGLKNAPITFQRMIDDLLLGLDESFVQAYMDDLIIFSKTEIEHIKHLEKVKNRLKEFGLRISSDKSYLGLEEVKFMGHIVSRQGTRPDPNKVKAIEELVEPKNLKELRSFLGMINFYRRFIHNLADKIEPLTKLLKKNRSFEMDELAREAFKWGKEALATVPILQFPNFEKKFILTTDASKLALGAVLAQEEELEEKPIAFASKKLTPTQTSQNLHEILHTKGKENVVADCLSRQINAIEDVDEEYANQFLREWIGDSETISEAESGDPWGFDEVQGDIWYWEGMKVLTMLDVATRFLFTKCVTRKTGEAIKEGILDFCGTVGIPKKLVTDSGTDFQNKKVNGLLKELKIPNHITTPGHTHSHGAIERVHSTLAEHMRLLEIGKGVKGPEAVSRATLAYNNSIHSATASTPLELMRIGKRLDRGLSVDIDMEAIRDRIKANKMKRIEQINDKRKYRKPWGDRYFYQQHTWVSPLPPFETTLPGSETTLPPPPSLRHPSPTDLAHFLRVVSKSTSHVTRQA</sequence>
<evidence type="ECO:0000256" key="1">
    <source>
        <dbReference type="ARBA" id="ARBA00022670"/>
    </source>
</evidence>
<dbReference type="SUPFAM" id="SSF56672">
    <property type="entry name" value="DNA/RNA polymerases"/>
    <property type="match status" value="1"/>
</dbReference>
<accession>A0ABD0YSI8</accession>
<evidence type="ECO:0000256" key="7">
    <source>
        <dbReference type="ARBA" id="ARBA00022918"/>
    </source>
</evidence>
<protein>
    <submittedName>
        <fullName evidence="11">Uncharacterized protein</fullName>
    </submittedName>
</protein>
<dbReference type="Gene3D" id="3.10.10.10">
    <property type="entry name" value="HIV Type 1 Reverse Transcriptase, subunit A, domain 1"/>
    <property type="match status" value="1"/>
</dbReference>
<dbReference type="PROSITE" id="PS50994">
    <property type="entry name" value="INTEGRASE"/>
    <property type="match status" value="1"/>
</dbReference>
<dbReference type="InterPro" id="IPR001584">
    <property type="entry name" value="Integrase_cat-core"/>
</dbReference>
<dbReference type="FunFam" id="3.30.70.270:FF:000115">
    <property type="entry name" value="Polyprotein of retroviral origin, putative"/>
    <property type="match status" value="1"/>
</dbReference>
<dbReference type="Gene3D" id="3.30.420.10">
    <property type="entry name" value="Ribonuclease H-like superfamily/Ribonuclease H"/>
    <property type="match status" value="1"/>
</dbReference>
<dbReference type="Gene3D" id="3.10.20.370">
    <property type="match status" value="1"/>
</dbReference>
<dbReference type="EMBL" id="JBFDAA010000008">
    <property type="protein sequence ID" value="KAL1129487.1"/>
    <property type="molecule type" value="Genomic_DNA"/>
</dbReference>
<evidence type="ECO:0000256" key="3">
    <source>
        <dbReference type="ARBA" id="ARBA00022695"/>
    </source>
</evidence>
<feature type="domain" description="Integrase catalytic" evidence="10">
    <location>
        <begin position="478"/>
        <end position="636"/>
    </location>
</feature>
<dbReference type="PROSITE" id="PS50878">
    <property type="entry name" value="RT_POL"/>
    <property type="match status" value="1"/>
</dbReference>
<dbReference type="Gene3D" id="3.30.70.270">
    <property type="match status" value="2"/>
</dbReference>
<dbReference type="PANTHER" id="PTHR37984:SF5">
    <property type="entry name" value="PROTEIN NYNRIN-LIKE"/>
    <property type="match status" value="1"/>
</dbReference>
<dbReference type="InterPro" id="IPR043502">
    <property type="entry name" value="DNA/RNA_pol_sf"/>
</dbReference>
<keyword evidence="12" id="KW-1185">Reference proteome</keyword>
<keyword evidence="5" id="KW-0255">Endonuclease</keyword>
<feature type="domain" description="Reverse transcriptase" evidence="9">
    <location>
        <begin position="113"/>
        <end position="297"/>
    </location>
</feature>
<evidence type="ECO:0000256" key="8">
    <source>
        <dbReference type="ARBA" id="ARBA00023268"/>
    </source>
</evidence>
<reference evidence="11 12" key="1">
    <citation type="submission" date="2024-07" db="EMBL/GenBank/DDBJ databases">
        <title>Chromosome-level genome assembly of the water stick insect Ranatra chinensis (Heteroptera: Nepidae).</title>
        <authorList>
            <person name="Liu X."/>
        </authorList>
    </citation>
    <scope>NUCLEOTIDE SEQUENCE [LARGE SCALE GENOMIC DNA]</scope>
    <source>
        <strain evidence="11">Cailab_2021Rc</strain>
        <tissue evidence="11">Muscle</tissue>
    </source>
</reference>
<dbReference type="InterPro" id="IPR036397">
    <property type="entry name" value="RNaseH_sf"/>
</dbReference>
<keyword evidence="7" id="KW-0695">RNA-directed DNA polymerase</keyword>
<dbReference type="PANTHER" id="PTHR37984">
    <property type="entry name" value="PROTEIN CBG26694"/>
    <property type="match status" value="1"/>
</dbReference>
<evidence type="ECO:0000313" key="12">
    <source>
        <dbReference type="Proteomes" id="UP001558652"/>
    </source>
</evidence>
<keyword evidence="2" id="KW-0808">Transferase</keyword>
<gene>
    <name evidence="11" type="ORF">AAG570_012432</name>
</gene>
<dbReference type="FunFam" id="3.10.10.10:FF:000007">
    <property type="entry name" value="Retrovirus-related Pol polyprotein from transposon 17.6-like Protein"/>
    <property type="match status" value="1"/>
</dbReference>
<dbReference type="GO" id="GO:0006508">
    <property type="term" value="P:proteolysis"/>
    <property type="evidence" value="ECO:0007669"/>
    <property type="project" value="UniProtKB-KW"/>
</dbReference>
<dbReference type="GO" id="GO:0003964">
    <property type="term" value="F:RNA-directed DNA polymerase activity"/>
    <property type="evidence" value="ECO:0007669"/>
    <property type="project" value="UniProtKB-KW"/>
</dbReference>
<dbReference type="GO" id="GO:0008233">
    <property type="term" value="F:peptidase activity"/>
    <property type="evidence" value="ECO:0007669"/>
    <property type="project" value="UniProtKB-KW"/>
</dbReference>
<dbReference type="Pfam" id="PF17919">
    <property type="entry name" value="RT_RNaseH_2"/>
    <property type="match status" value="1"/>
</dbReference>
<keyword evidence="4" id="KW-0540">Nuclease</keyword>
<proteinExistence type="predicted"/>
<comment type="caution">
    <text evidence="11">The sequence shown here is derived from an EMBL/GenBank/DDBJ whole genome shotgun (WGS) entry which is preliminary data.</text>
</comment>
<keyword evidence="6" id="KW-0378">Hydrolase</keyword>
<keyword evidence="8" id="KW-0511">Multifunctional enzyme</keyword>
<dbReference type="Pfam" id="PF00078">
    <property type="entry name" value="RVT_1"/>
    <property type="match status" value="1"/>
</dbReference>
<evidence type="ECO:0000256" key="5">
    <source>
        <dbReference type="ARBA" id="ARBA00022759"/>
    </source>
</evidence>
<dbReference type="CDD" id="cd01647">
    <property type="entry name" value="RT_LTR"/>
    <property type="match status" value="1"/>
</dbReference>
<dbReference type="SUPFAM" id="SSF53098">
    <property type="entry name" value="Ribonuclease H-like"/>
    <property type="match status" value="1"/>
</dbReference>
<dbReference type="Proteomes" id="UP001558652">
    <property type="component" value="Unassembled WGS sequence"/>
</dbReference>
<name>A0ABD0YSI8_9HEMI</name>
<dbReference type="InterPro" id="IPR000477">
    <property type="entry name" value="RT_dom"/>
</dbReference>
<dbReference type="GO" id="GO:0004519">
    <property type="term" value="F:endonuclease activity"/>
    <property type="evidence" value="ECO:0007669"/>
    <property type="project" value="UniProtKB-KW"/>
</dbReference>
<evidence type="ECO:0000256" key="4">
    <source>
        <dbReference type="ARBA" id="ARBA00022722"/>
    </source>
</evidence>
<dbReference type="InterPro" id="IPR050951">
    <property type="entry name" value="Retrovirus_Pol_polyprotein"/>
</dbReference>
<dbReference type="InterPro" id="IPR043128">
    <property type="entry name" value="Rev_trsase/Diguanyl_cyclase"/>
</dbReference>
<keyword evidence="1" id="KW-0645">Protease</keyword>
<dbReference type="AlphaFoldDB" id="A0ABD0YSI8"/>
<evidence type="ECO:0000256" key="2">
    <source>
        <dbReference type="ARBA" id="ARBA00022679"/>
    </source>
</evidence>
<evidence type="ECO:0000313" key="11">
    <source>
        <dbReference type="EMBL" id="KAL1129487.1"/>
    </source>
</evidence>
<dbReference type="GO" id="GO:0042575">
    <property type="term" value="C:DNA polymerase complex"/>
    <property type="evidence" value="ECO:0007669"/>
    <property type="project" value="UniProtKB-ARBA"/>
</dbReference>
<organism evidence="11 12">
    <name type="scientific">Ranatra chinensis</name>
    <dbReference type="NCBI Taxonomy" id="642074"/>
    <lineage>
        <taxon>Eukaryota</taxon>
        <taxon>Metazoa</taxon>
        <taxon>Ecdysozoa</taxon>
        <taxon>Arthropoda</taxon>
        <taxon>Hexapoda</taxon>
        <taxon>Insecta</taxon>
        <taxon>Pterygota</taxon>
        <taxon>Neoptera</taxon>
        <taxon>Paraneoptera</taxon>
        <taxon>Hemiptera</taxon>
        <taxon>Heteroptera</taxon>
        <taxon>Panheteroptera</taxon>
        <taxon>Nepomorpha</taxon>
        <taxon>Nepidae</taxon>
        <taxon>Ranatrinae</taxon>
        <taxon>Ranatra</taxon>
    </lineage>
</organism>
<evidence type="ECO:0000259" key="9">
    <source>
        <dbReference type="PROSITE" id="PS50878"/>
    </source>
</evidence>
<evidence type="ECO:0000259" key="10">
    <source>
        <dbReference type="PROSITE" id="PS50994"/>
    </source>
</evidence>
<dbReference type="InterPro" id="IPR012337">
    <property type="entry name" value="RNaseH-like_sf"/>
</dbReference>
<dbReference type="InterPro" id="IPR041577">
    <property type="entry name" value="RT_RNaseH_2"/>
</dbReference>
<evidence type="ECO:0000256" key="6">
    <source>
        <dbReference type="ARBA" id="ARBA00022801"/>
    </source>
</evidence>